<proteinExistence type="predicted"/>
<evidence type="ECO:0000256" key="2">
    <source>
        <dbReference type="PROSITE-ProRule" id="PRU00703"/>
    </source>
</evidence>
<reference evidence="4 5" key="1">
    <citation type="submission" date="2024-09" db="EMBL/GenBank/DDBJ databases">
        <authorList>
            <person name="Sun Q."/>
            <person name="Mori K."/>
        </authorList>
    </citation>
    <scope>NUCLEOTIDE SEQUENCE [LARGE SCALE GENOMIC DNA]</scope>
    <source>
        <strain evidence="4 5">NCAIM B.02621</strain>
    </source>
</reference>
<dbReference type="InterPro" id="IPR046342">
    <property type="entry name" value="CBS_dom_sf"/>
</dbReference>
<evidence type="ECO:0000256" key="1">
    <source>
        <dbReference type="ARBA" id="ARBA00023122"/>
    </source>
</evidence>
<evidence type="ECO:0000259" key="3">
    <source>
        <dbReference type="PROSITE" id="PS51371"/>
    </source>
</evidence>
<dbReference type="Gene3D" id="3.10.580.10">
    <property type="entry name" value="CBS-domain"/>
    <property type="match status" value="1"/>
</dbReference>
<dbReference type="InterPro" id="IPR000644">
    <property type="entry name" value="CBS_dom"/>
</dbReference>
<name>A0ABV6R173_9CAUL</name>
<feature type="domain" description="CBS" evidence="3">
    <location>
        <begin position="75"/>
        <end position="130"/>
    </location>
</feature>
<keyword evidence="5" id="KW-1185">Reference proteome</keyword>
<dbReference type="SUPFAM" id="SSF54631">
    <property type="entry name" value="CBS-domain pair"/>
    <property type="match status" value="1"/>
</dbReference>
<protein>
    <submittedName>
        <fullName evidence="4">CBS domain-containing protein</fullName>
    </submittedName>
</protein>
<evidence type="ECO:0000313" key="5">
    <source>
        <dbReference type="Proteomes" id="UP001589906"/>
    </source>
</evidence>
<comment type="caution">
    <text evidence="4">The sequence shown here is derived from an EMBL/GenBank/DDBJ whole genome shotgun (WGS) entry which is preliminary data.</text>
</comment>
<feature type="domain" description="CBS" evidence="3">
    <location>
        <begin position="6"/>
        <end position="67"/>
    </location>
</feature>
<dbReference type="CDD" id="cd04623">
    <property type="entry name" value="CBS_pair_bac_euk"/>
    <property type="match status" value="1"/>
</dbReference>
<dbReference type="Pfam" id="PF00571">
    <property type="entry name" value="CBS"/>
    <property type="match status" value="2"/>
</dbReference>
<dbReference type="InterPro" id="IPR044725">
    <property type="entry name" value="CBSX3_CBS_dom"/>
</dbReference>
<accession>A0ABV6R173</accession>
<dbReference type="InterPro" id="IPR051257">
    <property type="entry name" value="Diverse_CBS-Domain"/>
</dbReference>
<evidence type="ECO:0000313" key="4">
    <source>
        <dbReference type="EMBL" id="MFC0633369.1"/>
    </source>
</evidence>
<keyword evidence="1 2" id="KW-0129">CBS domain</keyword>
<dbReference type="PANTHER" id="PTHR43080:SF2">
    <property type="entry name" value="CBS DOMAIN-CONTAINING PROTEIN"/>
    <property type="match status" value="1"/>
</dbReference>
<dbReference type="EMBL" id="JBHLSW010000004">
    <property type="protein sequence ID" value="MFC0633369.1"/>
    <property type="molecule type" value="Genomic_DNA"/>
</dbReference>
<organism evidence="4 5">
    <name type="scientific">Brevundimonas balnearis</name>
    <dbReference type="NCBI Taxonomy" id="1572858"/>
    <lineage>
        <taxon>Bacteria</taxon>
        <taxon>Pseudomonadati</taxon>
        <taxon>Pseudomonadota</taxon>
        <taxon>Alphaproteobacteria</taxon>
        <taxon>Caulobacterales</taxon>
        <taxon>Caulobacteraceae</taxon>
        <taxon>Brevundimonas</taxon>
    </lineage>
</organism>
<dbReference type="PROSITE" id="PS51371">
    <property type="entry name" value="CBS"/>
    <property type="match status" value="2"/>
</dbReference>
<dbReference type="PANTHER" id="PTHR43080">
    <property type="entry name" value="CBS DOMAIN-CONTAINING PROTEIN CBSX3, MITOCHONDRIAL"/>
    <property type="match status" value="1"/>
</dbReference>
<dbReference type="RefSeq" id="WP_376835235.1">
    <property type="nucleotide sequence ID" value="NZ_JBHLSW010000004.1"/>
</dbReference>
<dbReference type="Proteomes" id="UP001589906">
    <property type="component" value="Unassembled WGS sequence"/>
</dbReference>
<sequence>MLVAEILKAKGGAVHSVAPKDSVADAARTLDARKIGALVVCDGDRCVGVLSERDIVRAIARDGADALSRPVSVYMTRKVIFADPRESTAELMTRMTDRRIRHLPILREDRLVGVISIGDVVKVQIEESAREAESLKSYIAAG</sequence>
<gene>
    <name evidence="4" type="ORF">ACFFGE_05700</name>
</gene>
<dbReference type="SMART" id="SM00116">
    <property type="entry name" value="CBS"/>
    <property type="match status" value="2"/>
</dbReference>